<feature type="compositionally biased region" description="Polar residues" evidence="1">
    <location>
        <begin position="78"/>
        <end position="89"/>
    </location>
</feature>
<protein>
    <submittedName>
        <fullName evidence="2">Uncharacterized protein</fullName>
    </submittedName>
</protein>
<evidence type="ECO:0000256" key="1">
    <source>
        <dbReference type="SAM" id="MobiDB-lite"/>
    </source>
</evidence>
<organism evidence="2 3">
    <name type="scientific">Puccinia coronata f. sp. avenae</name>
    <dbReference type="NCBI Taxonomy" id="200324"/>
    <lineage>
        <taxon>Eukaryota</taxon>
        <taxon>Fungi</taxon>
        <taxon>Dikarya</taxon>
        <taxon>Basidiomycota</taxon>
        <taxon>Pucciniomycotina</taxon>
        <taxon>Pucciniomycetes</taxon>
        <taxon>Pucciniales</taxon>
        <taxon>Pucciniaceae</taxon>
        <taxon>Puccinia</taxon>
    </lineage>
</organism>
<comment type="caution">
    <text evidence="2">The sequence shown here is derived from an EMBL/GenBank/DDBJ whole genome shotgun (WGS) entry which is preliminary data.</text>
</comment>
<name>A0A2N5UMH0_9BASI</name>
<dbReference type="EMBL" id="PGCJ01000200">
    <property type="protein sequence ID" value="PLW38964.1"/>
    <property type="molecule type" value="Genomic_DNA"/>
</dbReference>
<accession>A0A2N5UMH0</accession>
<feature type="region of interest" description="Disordered" evidence="1">
    <location>
        <begin position="71"/>
        <end position="115"/>
    </location>
</feature>
<dbReference type="AlphaFoldDB" id="A0A2N5UMH0"/>
<feature type="region of interest" description="Disordered" evidence="1">
    <location>
        <begin position="1"/>
        <end position="22"/>
    </location>
</feature>
<evidence type="ECO:0000313" key="3">
    <source>
        <dbReference type="Proteomes" id="UP000235388"/>
    </source>
</evidence>
<dbReference type="Proteomes" id="UP000235388">
    <property type="component" value="Unassembled WGS sequence"/>
</dbReference>
<keyword evidence="3" id="KW-1185">Reference proteome</keyword>
<evidence type="ECO:0000313" key="2">
    <source>
        <dbReference type="EMBL" id="PLW38964.1"/>
    </source>
</evidence>
<reference evidence="2 3" key="1">
    <citation type="submission" date="2017-11" db="EMBL/GenBank/DDBJ databases">
        <title>De novo assembly and phasing of dikaryotic genomes from two isolates of Puccinia coronata f. sp. avenae, the causal agent of oat crown rust.</title>
        <authorList>
            <person name="Miller M.E."/>
            <person name="Zhang Y."/>
            <person name="Omidvar V."/>
            <person name="Sperschneider J."/>
            <person name="Schwessinger B."/>
            <person name="Raley C."/>
            <person name="Palmer J.M."/>
            <person name="Garnica D."/>
            <person name="Upadhyaya N."/>
            <person name="Rathjen J."/>
            <person name="Taylor J.M."/>
            <person name="Park R.F."/>
            <person name="Dodds P.N."/>
            <person name="Hirsch C.D."/>
            <person name="Kianian S.F."/>
            <person name="Figueroa M."/>
        </authorList>
    </citation>
    <scope>NUCLEOTIDE SEQUENCE [LARGE SCALE GENOMIC DNA]</scope>
    <source>
        <strain evidence="2">12NC29</strain>
    </source>
</reference>
<sequence length="115" mass="12201">MPTPSHYHGSRSRGSSDGSKLNFLRGHVPRRLAFIHRAKSLVCMPTPVWLLDLRTGCGSITLPTGPPWIGDPSAQHALPSTSLGESNARSPLPAVEAPVFTPRPGSNACSGHART</sequence>
<proteinExistence type="predicted"/>
<gene>
    <name evidence="2" type="ORF">PCANC_20298</name>
</gene>